<evidence type="ECO:0000256" key="2">
    <source>
        <dbReference type="ARBA" id="ARBA00012438"/>
    </source>
</evidence>
<dbReference type="Proteomes" id="UP000280935">
    <property type="component" value="Unassembled WGS sequence"/>
</dbReference>
<sequence>MDSRCGVVPALPFSLHRARASDGRFIPVWWRRRAAENNEAVTARRIAELTDSRRAIVDAYEVERRRIERDLHDGAQQYLVAAAMKVGEAQLSTAVQGDAATRQLLADAATAIQGGLDALRRTIRGIHPQLLAQQGLTAALEEVAVSAANSVRVITPNPLPEMTEGVLAVGYFFACEAIGNAAKYAPGASVTVLLAADENLVVSVVDTGPGGARLLPGHGLVGMRERLAAVGGTLTVSSPEGGPTQVAASIPLLLARGESGVVVQ</sequence>
<dbReference type="OrthoDB" id="3217947at2"/>
<dbReference type="GO" id="GO:0000155">
    <property type="term" value="F:phosphorelay sensor kinase activity"/>
    <property type="evidence" value="ECO:0007669"/>
    <property type="project" value="InterPro"/>
</dbReference>
<name>A0A3P1WY07_9ACTN</name>
<keyword evidence="5" id="KW-0547">Nucleotide-binding</keyword>
<dbReference type="Pfam" id="PF02518">
    <property type="entry name" value="HATPase_c"/>
    <property type="match status" value="1"/>
</dbReference>
<comment type="catalytic activity">
    <reaction evidence="1">
        <text>ATP + protein L-histidine = ADP + protein N-phospho-L-histidine.</text>
        <dbReference type="EC" id="2.7.13.3"/>
    </reaction>
</comment>
<dbReference type="InterPro" id="IPR036890">
    <property type="entry name" value="HATPase_C_sf"/>
</dbReference>
<evidence type="ECO:0000256" key="3">
    <source>
        <dbReference type="ARBA" id="ARBA00022553"/>
    </source>
</evidence>
<dbReference type="Gene3D" id="3.30.565.10">
    <property type="entry name" value="Histidine kinase-like ATPase, C-terminal domain"/>
    <property type="match status" value="1"/>
</dbReference>
<evidence type="ECO:0000256" key="1">
    <source>
        <dbReference type="ARBA" id="ARBA00000085"/>
    </source>
</evidence>
<dbReference type="Pfam" id="PF07730">
    <property type="entry name" value="HisKA_3"/>
    <property type="match status" value="1"/>
</dbReference>
<dbReference type="InterPro" id="IPR011712">
    <property type="entry name" value="Sig_transdc_His_kin_sub3_dim/P"/>
</dbReference>
<evidence type="ECO:0000313" key="12">
    <source>
        <dbReference type="Proteomes" id="UP000280935"/>
    </source>
</evidence>
<dbReference type="GO" id="GO:0005524">
    <property type="term" value="F:ATP binding"/>
    <property type="evidence" value="ECO:0007669"/>
    <property type="project" value="UniProtKB-KW"/>
</dbReference>
<comment type="caution">
    <text evidence="11">The sequence shown here is derived from an EMBL/GenBank/DDBJ whole genome shotgun (WGS) entry which is preliminary data.</text>
</comment>
<evidence type="ECO:0000256" key="7">
    <source>
        <dbReference type="ARBA" id="ARBA00022840"/>
    </source>
</evidence>
<keyword evidence="4" id="KW-0808">Transferase</keyword>
<dbReference type="Gene3D" id="1.20.5.1930">
    <property type="match status" value="1"/>
</dbReference>
<protein>
    <recommendedName>
        <fullName evidence="2">histidine kinase</fullName>
        <ecNumber evidence="2">2.7.13.3</ecNumber>
    </recommendedName>
</protein>
<feature type="domain" description="Signal transduction histidine kinase subgroup 3 dimerisation and phosphoacceptor" evidence="10">
    <location>
        <begin position="63"/>
        <end position="130"/>
    </location>
</feature>
<evidence type="ECO:0000259" key="10">
    <source>
        <dbReference type="Pfam" id="PF07730"/>
    </source>
</evidence>
<keyword evidence="3" id="KW-0597">Phosphoprotein</keyword>
<dbReference type="SUPFAM" id="SSF55874">
    <property type="entry name" value="ATPase domain of HSP90 chaperone/DNA topoisomerase II/histidine kinase"/>
    <property type="match status" value="1"/>
</dbReference>
<feature type="domain" description="Histidine kinase/HSP90-like ATPase" evidence="9">
    <location>
        <begin position="176"/>
        <end position="252"/>
    </location>
</feature>
<dbReference type="PANTHER" id="PTHR24421:SF10">
    <property type="entry name" value="NITRATE_NITRITE SENSOR PROTEIN NARQ"/>
    <property type="match status" value="1"/>
</dbReference>
<dbReference type="EC" id="2.7.13.3" evidence="2"/>
<dbReference type="AlphaFoldDB" id="A0A3P1WY07"/>
<evidence type="ECO:0000259" key="9">
    <source>
        <dbReference type="Pfam" id="PF02518"/>
    </source>
</evidence>
<evidence type="ECO:0000256" key="4">
    <source>
        <dbReference type="ARBA" id="ARBA00022679"/>
    </source>
</evidence>
<reference evidence="11 12" key="1">
    <citation type="submission" date="2018-11" db="EMBL/GenBank/DDBJ databases">
        <title>Genomes From Bacteria Associated with the Canine Oral Cavity: a Test Case for Automated Genome-Based Taxonomic Assignment.</title>
        <authorList>
            <person name="Coil D.A."/>
            <person name="Jospin G."/>
            <person name="Darling A.E."/>
            <person name="Wallis C."/>
            <person name="Davis I.J."/>
            <person name="Harris S."/>
            <person name="Eisen J.A."/>
            <person name="Holcombe L.J."/>
            <person name="O'Flynn C."/>
        </authorList>
    </citation>
    <scope>NUCLEOTIDE SEQUENCE [LARGE SCALE GENOMIC DNA]</scope>
    <source>
        <strain evidence="11 12">OH2822_COT-296</strain>
    </source>
</reference>
<keyword evidence="8" id="KW-0902">Two-component regulatory system</keyword>
<keyword evidence="7" id="KW-0067">ATP-binding</keyword>
<evidence type="ECO:0000256" key="6">
    <source>
        <dbReference type="ARBA" id="ARBA00022777"/>
    </source>
</evidence>
<keyword evidence="6 11" id="KW-0418">Kinase</keyword>
<dbReference type="GO" id="GO:0046983">
    <property type="term" value="F:protein dimerization activity"/>
    <property type="evidence" value="ECO:0007669"/>
    <property type="project" value="InterPro"/>
</dbReference>
<proteinExistence type="predicted"/>
<organism evidence="11 12">
    <name type="scientific">Arachnia propionica</name>
    <dbReference type="NCBI Taxonomy" id="1750"/>
    <lineage>
        <taxon>Bacteria</taxon>
        <taxon>Bacillati</taxon>
        <taxon>Actinomycetota</taxon>
        <taxon>Actinomycetes</taxon>
        <taxon>Propionibacteriales</taxon>
        <taxon>Propionibacteriaceae</taxon>
        <taxon>Arachnia</taxon>
    </lineage>
</organism>
<evidence type="ECO:0000256" key="5">
    <source>
        <dbReference type="ARBA" id="ARBA00022741"/>
    </source>
</evidence>
<evidence type="ECO:0000256" key="8">
    <source>
        <dbReference type="ARBA" id="ARBA00023012"/>
    </source>
</evidence>
<gene>
    <name evidence="11" type="ORF">EII35_04870</name>
</gene>
<dbReference type="GO" id="GO:0016020">
    <property type="term" value="C:membrane"/>
    <property type="evidence" value="ECO:0007669"/>
    <property type="project" value="InterPro"/>
</dbReference>
<evidence type="ECO:0000313" key="11">
    <source>
        <dbReference type="EMBL" id="RRD50290.1"/>
    </source>
</evidence>
<dbReference type="CDD" id="cd16917">
    <property type="entry name" value="HATPase_UhpB-NarQ-NarX-like"/>
    <property type="match status" value="1"/>
</dbReference>
<dbReference type="EMBL" id="RQYT01000007">
    <property type="protein sequence ID" value="RRD50290.1"/>
    <property type="molecule type" value="Genomic_DNA"/>
</dbReference>
<dbReference type="InterPro" id="IPR050482">
    <property type="entry name" value="Sensor_HK_TwoCompSys"/>
</dbReference>
<dbReference type="InterPro" id="IPR003594">
    <property type="entry name" value="HATPase_dom"/>
</dbReference>
<dbReference type="PANTHER" id="PTHR24421">
    <property type="entry name" value="NITRATE/NITRITE SENSOR PROTEIN NARX-RELATED"/>
    <property type="match status" value="1"/>
</dbReference>
<accession>A0A3P1WY07</accession>